<dbReference type="AlphaFoldDB" id="A0A1Y2NSJ4"/>
<evidence type="ECO:0000259" key="3">
    <source>
        <dbReference type="Pfam" id="PF13579"/>
    </source>
</evidence>
<accession>A0A1Y2NSJ4</accession>
<dbReference type="GO" id="GO:0009011">
    <property type="term" value="F:alpha-1,4-glucan glucosyltransferase (ADP-glucose donor) activity"/>
    <property type="evidence" value="ECO:0007669"/>
    <property type="project" value="UniProtKB-EC"/>
</dbReference>
<dbReference type="Pfam" id="PF13579">
    <property type="entry name" value="Glyco_trans_4_4"/>
    <property type="match status" value="1"/>
</dbReference>
<dbReference type="EMBL" id="MIFZ01000280">
    <property type="protein sequence ID" value="OSY50482.1"/>
    <property type="molecule type" value="Genomic_DNA"/>
</dbReference>
<dbReference type="GO" id="GO:1901137">
    <property type="term" value="P:carbohydrate derivative biosynthetic process"/>
    <property type="evidence" value="ECO:0007669"/>
    <property type="project" value="UniProtKB-ARBA"/>
</dbReference>
<evidence type="ECO:0000313" key="4">
    <source>
        <dbReference type="EMBL" id="OSY50482.1"/>
    </source>
</evidence>
<dbReference type="PANTHER" id="PTHR45947">
    <property type="entry name" value="SULFOQUINOVOSYL TRANSFERASE SQD2"/>
    <property type="match status" value="1"/>
</dbReference>
<keyword evidence="2 4" id="KW-0808">Transferase</keyword>
<comment type="caution">
    <text evidence="4">The sequence shown here is derived from an EMBL/GenBank/DDBJ whole genome shotgun (WGS) entry which is preliminary data.</text>
</comment>
<gene>
    <name evidence="4" type="primary">glgA_1</name>
    <name evidence="4" type="ORF">BG846_03893</name>
</gene>
<evidence type="ECO:0000313" key="5">
    <source>
        <dbReference type="Proteomes" id="UP000194318"/>
    </source>
</evidence>
<feature type="domain" description="Glycosyltransferase subfamily 4-like N-terminal" evidence="3">
    <location>
        <begin position="25"/>
        <end position="165"/>
    </location>
</feature>
<dbReference type="Gene3D" id="3.40.50.2000">
    <property type="entry name" value="Glycogen Phosphorylase B"/>
    <property type="match status" value="2"/>
</dbReference>
<dbReference type="InterPro" id="IPR028098">
    <property type="entry name" value="Glyco_trans_4-like_N"/>
</dbReference>
<dbReference type="PANTHER" id="PTHR45947:SF3">
    <property type="entry name" value="SULFOQUINOVOSYL TRANSFERASE SQD2"/>
    <property type="match status" value="1"/>
</dbReference>
<dbReference type="Pfam" id="PF13692">
    <property type="entry name" value="Glyco_trans_1_4"/>
    <property type="match status" value="1"/>
</dbReference>
<evidence type="ECO:0000256" key="2">
    <source>
        <dbReference type="ARBA" id="ARBA00022679"/>
    </source>
</evidence>
<proteinExistence type="predicted"/>
<sequence length="375" mass="39158">MRTDWHPWRVTQLRTVQVLGGGGAGSSAHVRSLAAGLVARGVRVTVCAPAELDHTHDFLGAGAHVVPMPPRNDPLTVGALRAVCAGADVVHAHGLNAGVRSALALAAHRVPLVVTWHTRPHAEGARGHVLRLMERKAARAADVVLATSSELVDRARRRGARDARLGAVTLPPPSGLGDLPGEKARAELGAVGRPLVVTAGPLEPYRGYGALLDASRRWLGHDPVPLVAVAGDGPRRAALQRRVDTEGLPVRLLGARGDVAQLLAAADVAVLAGRWEARAPLAQAALRLGVPLVATAVGGVPELVGDAAELVPYGDSVRLAAAVSWLLADPARHAELAAAGPRQAATWPTEEETIAQVLSVYDELRAGRGRHLPDW</sequence>
<keyword evidence="1 4" id="KW-0328">Glycosyltransferase</keyword>
<dbReference type="Proteomes" id="UP000194318">
    <property type="component" value="Unassembled WGS sequence"/>
</dbReference>
<reference evidence="4 5" key="1">
    <citation type="submission" date="2016-09" db="EMBL/GenBank/DDBJ databases">
        <title>Streptomyces fradiae DSM40063, a candidate organism with high potential of specific P450 cytochromes.</title>
        <authorList>
            <person name="Grumaz C."/>
            <person name="Vainshtein Y."/>
            <person name="Kirstahler P."/>
            <person name="Sohn K."/>
        </authorList>
    </citation>
    <scope>NUCLEOTIDE SEQUENCE [LARGE SCALE GENOMIC DNA]</scope>
    <source>
        <strain evidence="4 5">DSM 40063</strain>
    </source>
</reference>
<dbReference type="CDD" id="cd03801">
    <property type="entry name" value="GT4_PimA-like"/>
    <property type="match status" value="1"/>
</dbReference>
<dbReference type="SUPFAM" id="SSF53756">
    <property type="entry name" value="UDP-Glycosyltransferase/glycogen phosphorylase"/>
    <property type="match status" value="1"/>
</dbReference>
<dbReference type="EC" id="2.4.1.21" evidence="4"/>
<organism evidence="4 5">
    <name type="scientific">Streptomyces fradiae ATCC 10745 = DSM 40063</name>
    <dbReference type="NCBI Taxonomy" id="1319510"/>
    <lineage>
        <taxon>Bacteria</taxon>
        <taxon>Bacillati</taxon>
        <taxon>Actinomycetota</taxon>
        <taxon>Actinomycetes</taxon>
        <taxon>Kitasatosporales</taxon>
        <taxon>Streptomycetaceae</taxon>
        <taxon>Streptomyces</taxon>
    </lineage>
</organism>
<name>A0A1Y2NSJ4_STRFR</name>
<protein>
    <submittedName>
        <fullName evidence="4">Capsular glucan synthase</fullName>
        <ecNumber evidence="4">2.4.1.21</ecNumber>
    </submittedName>
</protein>
<dbReference type="InterPro" id="IPR050194">
    <property type="entry name" value="Glycosyltransferase_grp1"/>
</dbReference>
<evidence type="ECO:0000256" key="1">
    <source>
        <dbReference type="ARBA" id="ARBA00022676"/>
    </source>
</evidence>